<sequence>MVMEFASLGCLRTYLHSNFNNITCEKRLKALVNISMGLKSLHESGLTHHDFHPGNLLFVKNFGGEFLNIADLGLCRTVEDCKSHKIMGVLPYIAPEVLCKKKYTKESDVYSFGMVTYEWVTGIPPFYNFQFDFELASRIVSGLRPKIPEYIPNFIADLIIQCWDGQPEKRPTSEQLTRILTDWYNEIRIKKESELKKEIAKYTESAKSFSSDLLRIELYKSKPITFNCLTQINDLKYGNQNLYSTTQIDLTIPD</sequence>
<reference evidence="2 3" key="1">
    <citation type="submission" date="2021-06" db="EMBL/GenBank/DDBJ databases">
        <authorList>
            <person name="Kallberg Y."/>
            <person name="Tangrot J."/>
            <person name="Rosling A."/>
        </authorList>
    </citation>
    <scope>NUCLEOTIDE SEQUENCE [LARGE SCALE GENOMIC DNA]</scope>
    <source>
        <strain evidence="2 3">120-4 pot B 10/14</strain>
    </source>
</reference>
<dbReference type="InterPro" id="IPR053215">
    <property type="entry name" value="TKL_Ser/Thr_kinase"/>
</dbReference>
<dbReference type="SUPFAM" id="SSF56112">
    <property type="entry name" value="Protein kinase-like (PK-like)"/>
    <property type="match status" value="1"/>
</dbReference>
<feature type="domain" description="Protein kinase" evidence="1">
    <location>
        <begin position="1"/>
        <end position="184"/>
    </location>
</feature>
<dbReference type="Proteomes" id="UP000789901">
    <property type="component" value="Unassembled WGS sequence"/>
</dbReference>
<evidence type="ECO:0000313" key="3">
    <source>
        <dbReference type="Proteomes" id="UP000789901"/>
    </source>
</evidence>
<dbReference type="PANTHER" id="PTHR45756:SF1">
    <property type="entry name" value="PROTEIN KINASE DOMAIN CONTAINING PROTEIN"/>
    <property type="match status" value="1"/>
</dbReference>
<dbReference type="InterPro" id="IPR001245">
    <property type="entry name" value="Ser-Thr/Tyr_kinase_cat_dom"/>
</dbReference>
<dbReference type="InterPro" id="IPR011009">
    <property type="entry name" value="Kinase-like_dom_sf"/>
</dbReference>
<dbReference type="SMART" id="SM00220">
    <property type="entry name" value="S_TKc"/>
    <property type="match status" value="1"/>
</dbReference>
<name>A0ABM8W365_GIGMA</name>
<evidence type="ECO:0000313" key="2">
    <source>
        <dbReference type="EMBL" id="CAG8513072.1"/>
    </source>
</evidence>
<protein>
    <submittedName>
        <fullName evidence="2">27010_t:CDS:1</fullName>
    </submittedName>
</protein>
<organism evidence="2 3">
    <name type="scientific">Gigaspora margarita</name>
    <dbReference type="NCBI Taxonomy" id="4874"/>
    <lineage>
        <taxon>Eukaryota</taxon>
        <taxon>Fungi</taxon>
        <taxon>Fungi incertae sedis</taxon>
        <taxon>Mucoromycota</taxon>
        <taxon>Glomeromycotina</taxon>
        <taxon>Glomeromycetes</taxon>
        <taxon>Diversisporales</taxon>
        <taxon>Gigasporaceae</taxon>
        <taxon>Gigaspora</taxon>
    </lineage>
</organism>
<dbReference type="PANTHER" id="PTHR45756">
    <property type="entry name" value="PALMITOYLTRANSFERASE"/>
    <property type="match status" value="1"/>
</dbReference>
<dbReference type="Pfam" id="PF07714">
    <property type="entry name" value="PK_Tyr_Ser-Thr"/>
    <property type="match status" value="1"/>
</dbReference>
<dbReference type="EMBL" id="CAJVQB010000912">
    <property type="protein sequence ID" value="CAG8513072.1"/>
    <property type="molecule type" value="Genomic_DNA"/>
</dbReference>
<dbReference type="InterPro" id="IPR000719">
    <property type="entry name" value="Prot_kinase_dom"/>
</dbReference>
<comment type="caution">
    <text evidence="2">The sequence shown here is derived from an EMBL/GenBank/DDBJ whole genome shotgun (WGS) entry which is preliminary data.</text>
</comment>
<keyword evidence="3" id="KW-1185">Reference proteome</keyword>
<accession>A0ABM8W365</accession>
<feature type="non-terminal residue" evidence="2">
    <location>
        <position position="254"/>
    </location>
</feature>
<dbReference type="Gene3D" id="1.10.510.10">
    <property type="entry name" value="Transferase(Phosphotransferase) domain 1"/>
    <property type="match status" value="1"/>
</dbReference>
<dbReference type="PROSITE" id="PS50011">
    <property type="entry name" value="PROTEIN_KINASE_DOM"/>
    <property type="match status" value="1"/>
</dbReference>
<gene>
    <name evidence="2" type="ORF">GMARGA_LOCUS2779</name>
</gene>
<proteinExistence type="predicted"/>
<evidence type="ECO:0000259" key="1">
    <source>
        <dbReference type="PROSITE" id="PS50011"/>
    </source>
</evidence>